<gene>
    <name evidence="1" type="ORF">K9W46_12215</name>
</gene>
<reference evidence="1" key="1">
    <citation type="journal article" date="2022" name="Nat. Microbiol.">
        <title>Unique mobile elements and scalable gene flow at the prokaryote-eukaryote boundary revealed by circularized Asgard archaea genomes.</title>
        <authorList>
            <person name="Wu F."/>
            <person name="Speth D.R."/>
            <person name="Philosof A."/>
            <person name="Cremiere A."/>
            <person name="Narayanan A."/>
            <person name="Barco R.A."/>
            <person name="Connon S.A."/>
            <person name="Amend J.P."/>
            <person name="Antoshechkin I.A."/>
            <person name="Orphan V.J."/>
        </authorList>
    </citation>
    <scope>NUCLEOTIDE SEQUENCE</scope>
    <source>
        <strain evidence="1">PR6</strain>
    </source>
</reference>
<evidence type="ECO:0000313" key="1">
    <source>
        <dbReference type="EMBL" id="UJG43125.1"/>
    </source>
</evidence>
<dbReference type="AlphaFoldDB" id="A0A9Y1BQF1"/>
<dbReference type="EMBL" id="CP084167">
    <property type="protein sequence ID" value="UJG43125.1"/>
    <property type="molecule type" value="Genomic_DNA"/>
</dbReference>
<sequence length="58" mass="7048">MCIKEEIFRDFVQKLRKEKEFSDEIINKIKELWEHEKITSQEEILKLISGDHSDDIKN</sequence>
<dbReference type="Proteomes" id="UP001200513">
    <property type="component" value="Chromosome"/>
</dbReference>
<proteinExistence type="predicted"/>
<protein>
    <submittedName>
        <fullName evidence="1">Uncharacterized protein</fullName>
    </submittedName>
</protein>
<name>A0A9Y1BQF1_9ARCH</name>
<accession>A0A9Y1BQF1</accession>
<organism evidence="1">
    <name type="scientific">Candidatus Heimdallarchaeum endolithica</name>
    <dbReference type="NCBI Taxonomy" id="2876572"/>
    <lineage>
        <taxon>Archaea</taxon>
        <taxon>Promethearchaeati</taxon>
        <taxon>Candidatus Heimdallarchaeota</taxon>
        <taxon>Candidatus Heimdallarchaeia (ex Rinke et al. 2021) (nom. nud.)</taxon>
        <taxon>Candidatus Heimdallarchaeales</taxon>
        <taxon>Candidatus Heimdallarchaeaceae</taxon>
        <taxon>Candidatus Heimdallarchaeum</taxon>
    </lineage>
</organism>